<keyword evidence="5 6" id="KW-0472">Membrane</keyword>
<dbReference type="InterPro" id="IPR011701">
    <property type="entry name" value="MFS"/>
</dbReference>
<dbReference type="GO" id="GO:0005886">
    <property type="term" value="C:plasma membrane"/>
    <property type="evidence" value="ECO:0007669"/>
    <property type="project" value="UniProtKB-SubCell"/>
</dbReference>
<evidence type="ECO:0000313" key="9">
    <source>
        <dbReference type="Proteomes" id="UP000564644"/>
    </source>
</evidence>
<feature type="transmembrane region" description="Helical" evidence="6">
    <location>
        <begin position="283"/>
        <end position="302"/>
    </location>
</feature>
<reference evidence="8 9" key="1">
    <citation type="submission" date="2020-08" db="EMBL/GenBank/DDBJ databases">
        <title>Cohnella phylogeny.</title>
        <authorList>
            <person name="Dunlap C."/>
        </authorList>
    </citation>
    <scope>NUCLEOTIDE SEQUENCE [LARGE SCALE GENOMIC DNA]</scope>
    <source>
        <strain evidence="8 9">CBP 2801</strain>
    </source>
</reference>
<feature type="transmembrane region" description="Helical" evidence="6">
    <location>
        <begin position="373"/>
        <end position="394"/>
    </location>
</feature>
<dbReference type="InterPro" id="IPR020846">
    <property type="entry name" value="MFS_dom"/>
</dbReference>
<dbReference type="PANTHER" id="PTHR23531">
    <property type="entry name" value="QUINOLENE RESISTANCE PROTEIN NORA"/>
    <property type="match status" value="1"/>
</dbReference>
<dbReference type="InterPro" id="IPR052714">
    <property type="entry name" value="MFS_Exporter"/>
</dbReference>
<feature type="transmembrane region" description="Helical" evidence="6">
    <location>
        <begin position="253"/>
        <end position="271"/>
    </location>
</feature>
<dbReference type="Pfam" id="PF07690">
    <property type="entry name" value="MFS_1"/>
    <property type="match status" value="1"/>
</dbReference>
<evidence type="ECO:0000256" key="3">
    <source>
        <dbReference type="ARBA" id="ARBA00022692"/>
    </source>
</evidence>
<dbReference type="PROSITE" id="PS50850">
    <property type="entry name" value="MFS"/>
    <property type="match status" value="1"/>
</dbReference>
<dbReference type="PANTHER" id="PTHR23531:SF2">
    <property type="entry name" value="PERMEASE"/>
    <property type="match status" value="1"/>
</dbReference>
<comment type="caution">
    <text evidence="8">The sequence shown here is derived from an EMBL/GenBank/DDBJ whole genome shotgun (WGS) entry which is preliminary data.</text>
</comment>
<evidence type="ECO:0000256" key="1">
    <source>
        <dbReference type="ARBA" id="ARBA00004651"/>
    </source>
</evidence>
<dbReference type="EMBL" id="JACJVO010000013">
    <property type="protein sequence ID" value="MBB6731649.1"/>
    <property type="molecule type" value="Genomic_DNA"/>
</dbReference>
<sequence>MNGHQESERLWTRRFFSICFSSFFIFISFYALTATLPTFVTDHLHGNQQQAGWVMTAFVIASVLMRPFAGRWMDGPARRIVLILSFIVYMLSAFAYPVISAFGVLLLLRFAHGLSFGAATTGNGAIVTELIPAHRKGEGLGYYTLAMNLAMVLGPFLGLTVIQRSSFNVLYTIMIVFGVLGLLFGLATAKSRRPEAASAKPKPQAAGRRFHWKSFLEPRSMPISLVALFLSIAYSGILSFVPGYAKELGLENISSYYFVVYAVMIVLARPFTGKLFDRFHRNVIVYPTLALYIVGLIVLATAHSAFAFLLSAALIGLGFGSLFPCLQTIAVQSAPPERTGLATGTLFIFFDGGIGIGSVLLGSVGSASSDRTMFLLAAVSVFVGLLVYLSLLHLRPASREAGLAEREAS</sequence>
<evidence type="ECO:0000256" key="6">
    <source>
        <dbReference type="SAM" id="Phobius"/>
    </source>
</evidence>
<keyword evidence="3 6" id="KW-0812">Transmembrane</keyword>
<gene>
    <name evidence="8" type="ORF">H7C18_12075</name>
</gene>
<feature type="transmembrane region" description="Helical" evidence="6">
    <location>
        <begin position="341"/>
        <end position="361"/>
    </location>
</feature>
<comment type="subcellular location">
    <subcellularLocation>
        <location evidence="1">Cell membrane</location>
        <topology evidence="1">Multi-pass membrane protein</topology>
    </subcellularLocation>
</comment>
<feature type="transmembrane region" description="Helical" evidence="6">
    <location>
        <begin position="223"/>
        <end position="241"/>
    </location>
</feature>
<feature type="transmembrane region" description="Helical" evidence="6">
    <location>
        <begin position="168"/>
        <end position="189"/>
    </location>
</feature>
<keyword evidence="9" id="KW-1185">Reference proteome</keyword>
<evidence type="ECO:0000256" key="5">
    <source>
        <dbReference type="ARBA" id="ARBA00023136"/>
    </source>
</evidence>
<keyword evidence="2" id="KW-0813">Transport</keyword>
<feature type="domain" description="Major facilitator superfamily (MFS) profile" evidence="7">
    <location>
        <begin position="14"/>
        <end position="396"/>
    </location>
</feature>
<evidence type="ECO:0000256" key="4">
    <source>
        <dbReference type="ARBA" id="ARBA00022989"/>
    </source>
</evidence>
<dbReference type="Proteomes" id="UP000564644">
    <property type="component" value="Unassembled WGS sequence"/>
</dbReference>
<dbReference type="CDD" id="cd17489">
    <property type="entry name" value="MFS_YfcJ_like"/>
    <property type="match status" value="1"/>
</dbReference>
<evidence type="ECO:0000256" key="2">
    <source>
        <dbReference type="ARBA" id="ARBA00022448"/>
    </source>
</evidence>
<dbReference type="GO" id="GO:0022857">
    <property type="term" value="F:transmembrane transporter activity"/>
    <property type="evidence" value="ECO:0007669"/>
    <property type="project" value="InterPro"/>
</dbReference>
<dbReference type="Gene3D" id="1.20.1250.20">
    <property type="entry name" value="MFS general substrate transporter like domains"/>
    <property type="match status" value="1"/>
</dbReference>
<keyword evidence="4 6" id="KW-1133">Transmembrane helix</keyword>
<dbReference type="InterPro" id="IPR036259">
    <property type="entry name" value="MFS_trans_sf"/>
</dbReference>
<feature type="transmembrane region" description="Helical" evidence="6">
    <location>
        <begin position="15"/>
        <end position="39"/>
    </location>
</feature>
<proteinExistence type="predicted"/>
<protein>
    <submittedName>
        <fullName evidence="8">MFS transporter</fullName>
    </submittedName>
</protein>
<accession>A0A7X0VV14</accession>
<feature type="transmembrane region" description="Helical" evidence="6">
    <location>
        <begin position="51"/>
        <end position="69"/>
    </location>
</feature>
<evidence type="ECO:0000313" key="8">
    <source>
        <dbReference type="EMBL" id="MBB6731649.1"/>
    </source>
</evidence>
<organism evidence="8 9">
    <name type="scientific">Cohnella zeiphila</name>
    <dbReference type="NCBI Taxonomy" id="2761120"/>
    <lineage>
        <taxon>Bacteria</taxon>
        <taxon>Bacillati</taxon>
        <taxon>Bacillota</taxon>
        <taxon>Bacilli</taxon>
        <taxon>Bacillales</taxon>
        <taxon>Paenibacillaceae</taxon>
        <taxon>Cohnella</taxon>
    </lineage>
</organism>
<dbReference type="AlphaFoldDB" id="A0A7X0VV14"/>
<evidence type="ECO:0000259" key="7">
    <source>
        <dbReference type="PROSITE" id="PS50850"/>
    </source>
</evidence>
<feature type="transmembrane region" description="Helical" evidence="6">
    <location>
        <begin position="140"/>
        <end position="162"/>
    </location>
</feature>
<dbReference type="SUPFAM" id="SSF103473">
    <property type="entry name" value="MFS general substrate transporter"/>
    <property type="match status" value="1"/>
</dbReference>
<feature type="transmembrane region" description="Helical" evidence="6">
    <location>
        <begin position="308"/>
        <end position="329"/>
    </location>
</feature>
<feature type="transmembrane region" description="Helical" evidence="6">
    <location>
        <begin position="81"/>
        <end position="108"/>
    </location>
</feature>
<name>A0A7X0VV14_9BACL</name>